<keyword evidence="1" id="KW-0812">Transmembrane</keyword>
<organism evidence="2 3">
    <name type="scientific">Tenacibaculum dicentrarchi</name>
    <dbReference type="NCBI Taxonomy" id="669041"/>
    <lineage>
        <taxon>Bacteria</taxon>
        <taxon>Pseudomonadati</taxon>
        <taxon>Bacteroidota</taxon>
        <taxon>Flavobacteriia</taxon>
        <taxon>Flavobacteriales</taxon>
        <taxon>Flavobacteriaceae</taxon>
        <taxon>Tenacibaculum</taxon>
    </lineage>
</organism>
<proteinExistence type="predicted"/>
<reference evidence="2 3" key="1">
    <citation type="submission" date="2024-05" db="EMBL/GenBank/DDBJ databases">
        <authorList>
            <person name="Duchaud E."/>
        </authorList>
    </citation>
    <scope>NUCLEOTIDE SEQUENCE [LARGE SCALE GENOMIC DNA]</scope>
    <source>
        <strain evidence="2">Ena-SAMPLE-TAB-13-05-2024-13:56:06:370-140309</strain>
    </source>
</reference>
<keyword evidence="1" id="KW-1133">Transmembrane helix</keyword>
<feature type="transmembrane region" description="Helical" evidence="1">
    <location>
        <begin position="208"/>
        <end position="231"/>
    </location>
</feature>
<dbReference type="RefSeq" id="WP_101902748.1">
    <property type="nucleotide sequence ID" value="NZ_OZ038524.1"/>
</dbReference>
<evidence type="ECO:0000313" key="3">
    <source>
        <dbReference type="Proteomes" id="UP001497514"/>
    </source>
</evidence>
<protein>
    <submittedName>
        <fullName evidence="2">Uncharacterized protein</fullName>
    </submittedName>
</protein>
<accession>A0ABP1ENA6</accession>
<keyword evidence="3" id="KW-1185">Reference proteome</keyword>
<evidence type="ECO:0000256" key="1">
    <source>
        <dbReference type="SAM" id="Phobius"/>
    </source>
</evidence>
<name>A0ABP1ENA6_9FLAO</name>
<sequence>MKELIKELAEYLNNNQWLNLVFLLLAISSIVVSYLLYLKSKKSKKPTYIIKSFNLVKEKVSKIEQVKILYDEKVINNLTVSKLSLWNKGKETIDSSDIAPKDKIRIDIAKNHKILNANIIYQKKIANNFSLNLNKSQSSLKIDFDYFHFNEGVVIELYHTGTSSSELELNGTIKGVKEIQKGEIKKDYLIDLVYGKTLGRLGDKLKGFWWKVYFFITLPLFIPIIIITMPISRVYEMTRLVPKEFELNDE</sequence>
<evidence type="ECO:0000313" key="2">
    <source>
        <dbReference type="EMBL" id="CAL2083489.1"/>
    </source>
</evidence>
<dbReference type="EMBL" id="OZ038524">
    <property type="protein sequence ID" value="CAL2083489.1"/>
    <property type="molecule type" value="Genomic_DNA"/>
</dbReference>
<dbReference type="Proteomes" id="UP001497514">
    <property type="component" value="Chromosome"/>
</dbReference>
<gene>
    <name evidence="2" type="ORF">TD3509T_1545</name>
</gene>
<feature type="transmembrane region" description="Helical" evidence="1">
    <location>
        <begin position="20"/>
        <end position="38"/>
    </location>
</feature>
<keyword evidence="1" id="KW-0472">Membrane</keyword>